<evidence type="ECO:0000313" key="5">
    <source>
        <dbReference type="Proteomes" id="UP000184080"/>
    </source>
</evidence>
<dbReference type="EMBL" id="FQZO01000005">
    <property type="protein sequence ID" value="SHJ47312.1"/>
    <property type="molecule type" value="Genomic_DNA"/>
</dbReference>
<dbReference type="GO" id="GO:0008745">
    <property type="term" value="F:N-acetylmuramoyl-L-alanine amidase activity"/>
    <property type="evidence" value="ECO:0007669"/>
    <property type="project" value="InterPro"/>
</dbReference>
<accession>A0A1M6JL01</accession>
<dbReference type="GO" id="GO:0030288">
    <property type="term" value="C:outer membrane-bounded periplasmic space"/>
    <property type="evidence" value="ECO:0007669"/>
    <property type="project" value="TreeGrafter"/>
</dbReference>
<keyword evidence="5" id="KW-1185">Reference proteome</keyword>
<name>A0A1M6JL01_9CLOT</name>
<protein>
    <submittedName>
        <fullName evidence="4">N-acetylmuramoyl-L-alanine amidase</fullName>
    </submittedName>
</protein>
<dbReference type="GO" id="GO:0009253">
    <property type="term" value="P:peptidoglycan catabolic process"/>
    <property type="evidence" value="ECO:0007669"/>
    <property type="project" value="InterPro"/>
</dbReference>
<dbReference type="STRING" id="1121298.SAMN05444401_3139"/>
<dbReference type="InterPro" id="IPR050695">
    <property type="entry name" value="N-acetylmuramoyl_amidase_3"/>
</dbReference>
<dbReference type="AlphaFoldDB" id="A0A1M6JL01"/>
<keyword evidence="1" id="KW-0378">Hydrolase</keyword>
<keyword evidence="2" id="KW-0812">Transmembrane</keyword>
<sequence>MKVSKKLKKNIFYILCIIVGVSGALAFTSTVFSGSKANAKNSGKLVIVSPDKLKKFDFKDAITVEENEAFEKYKLILSKDSNELNGEMYNTGYKVTLDKATLKNIELNDKTSYGFNNDVEIKSVSGNLEIIFPTQYKENFVFQHPVSKNEVYILIAKKANPYSYSVTVDPGHGGIDTGANVGQLYEKDITLKIADYMKMGLIYGGSKIVMTREDDEINDNDRQRLREITEIANKANTDIFVSIHLNSFETSEPKGIATYYYTKGHEDQATEREKLASIIQKNIISKDGWRDNDIRKENFQVLRDTKMPSVLIEAGYISNAEDRSKLQQDKILYNIAESINNGIFEYLNKK</sequence>
<dbReference type="Gene3D" id="3.40.630.40">
    <property type="entry name" value="Zn-dependent exopeptidases"/>
    <property type="match status" value="1"/>
</dbReference>
<dbReference type="PANTHER" id="PTHR30404:SF0">
    <property type="entry name" value="N-ACETYLMURAMOYL-L-ALANINE AMIDASE AMIC"/>
    <property type="match status" value="1"/>
</dbReference>
<feature type="transmembrane region" description="Helical" evidence="2">
    <location>
        <begin position="12"/>
        <end position="32"/>
    </location>
</feature>
<dbReference type="Proteomes" id="UP000184080">
    <property type="component" value="Unassembled WGS sequence"/>
</dbReference>
<dbReference type="CDD" id="cd02696">
    <property type="entry name" value="MurNAc-LAA"/>
    <property type="match status" value="1"/>
</dbReference>
<keyword evidence="2" id="KW-1133">Transmembrane helix</keyword>
<dbReference type="Pfam" id="PF01520">
    <property type="entry name" value="Amidase_3"/>
    <property type="match status" value="1"/>
</dbReference>
<keyword evidence="2" id="KW-0472">Membrane</keyword>
<evidence type="ECO:0000256" key="1">
    <source>
        <dbReference type="ARBA" id="ARBA00022801"/>
    </source>
</evidence>
<dbReference type="SUPFAM" id="SSF53187">
    <property type="entry name" value="Zn-dependent exopeptidases"/>
    <property type="match status" value="1"/>
</dbReference>
<dbReference type="PANTHER" id="PTHR30404">
    <property type="entry name" value="N-ACETYLMURAMOYL-L-ALANINE AMIDASE"/>
    <property type="match status" value="1"/>
</dbReference>
<dbReference type="RefSeq" id="WP_073008722.1">
    <property type="nucleotide sequence ID" value="NZ_FQZO01000005.1"/>
</dbReference>
<feature type="domain" description="MurNAc-LAA" evidence="3">
    <location>
        <begin position="229"/>
        <end position="344"/>
    </location>
</feature>
<evidence type="ECO:0000259" key="3">
    <source>
        <dbReference type="SMART" id="SM00646"/>
    </source>
</evidence>
<evidence type="ECO:0000256" key="2">
    <source>
        <dbReference type="SAM" id="Phobius"/>
    </source>
</evidence>
<organism evidence="4 5">
    <name type="scientific">Clostridium amylolyticum</name>
    <dbReference type="NCBI Taxonomy" id="1121298"/>
    <lineage>
        <taxon>Bacteria</taxon>
        <taxon>Bacillati</taxon>
        <taxon>Bacillota</taxon>
        <taxon>Clostridia</taxon>
        <taxon>Eubacteriales</taxon>
        <taxon>Clostridiaceae</taxon>
        <taxon>Clostridium</taxon>
    </lineage>
</organism>
<reference evidence="4 5" key="1">
    <citation type="submission" date="2016-11" db="EMBL/GenBank/DDBJ databases">
        <authorList>
            <person name="Jaros S."/>
            <person name="Januszkiewicz K."/>
            <person name="Wedrychowicz H."/>
        </authorList>
    </citation>
    <scope>NUCLEOTIDE SEQUENCE [LARGE SCALE GENOMIC DNA]</scope>
    <source>
        <strain evidence="4 5">DSM 21864</strain>
    </source>
</reference>
<gene>
    <name evidence="4" type="ORF">SAMN05444401_3139</name>
</gene>
<dbReference type="SMART" id="SM00646">
    <property type="entry name" value="Ami_3"/>
    <property type="match status" value="1"/>
</dbReference>
<dbReference type="InterPro" id="IPR002508">
    <property type="entry name" value="MurNAc-LAA_cat"/>
</dbReference>
<proteinExistence type="predicted"/>
<dbReference type="OrthoDB" id="9806267at2"/>
<evidence type="ECO:0000313" key="4">
    <source>
        <dbReference type="EMBL" id="SHJ47312.1"/>
    </source>
</evidence>